<feature type="domain" description="Nucleoside phosphorylase" evidence="6">
    <location>
        <begin position="3"/>
        <end position="225"/>
    </location>
</feature>
<dbReference type="NCBIfam" id="NF004079">
    <property type="entry name" value="PRK05584.1"/>
    <property type="match status" value="1"/>
</dbReference>
<reference evidence="7 8" key="1">
    <citation type="submission" date="2024-03" db="EMBL/GenBank/DDBJ databases">
        <title>Human intestinal bacterial collection.</title>
        <authorList>
            <person name="Pauvert C."/>
            <person name="Hitch T.C.A."/>
            <person name="Clavel T."/>
        </authorList>
    </citation>
    <scope>NUCLEOTIDE SEQUENCE [LARGE SCALE GENOMIC DNA]</scope>
    <source>
        <strain evidence="7 8">CLA-JM-H11</strain>
    </source>
</reference>
<evidence type="ECO:0000256" key="4">
    <source>
        <dbReference type="ARBA" id="ARBA00022801"/>
    </source>
</evidence>
<evidence type="ECO:0000313" key="8">
    <source>
        <dbReference type="Proteomes" id="UP001477672"/>
    </source>
</evidence>
<evidence type="ECO:0000256" key="3">
    <source>
        <dbReference type="ARBA" id="ARBA00022605"/>
    </source>
</evidence>
<keyword evidence="5" id="KW-0486">Methionine biosynthesis</keyword>
<evidence type="ECO:0000256" key="2">
    <source>
        <dbReference type="ARBA" id="ARBA00011974"/>
    </source>
</evidence>
<proteinExistence type="predicted"/>
<evidence type="ECO:0000256" key="1">
    <source>
        <dbReference type="ARBA" id="ARBA00004945"/>
    </source>
</evidence>
<dbReference type="PANTHER" id="PTHR46832:SF1">
    <property type="entry name" value="5'-METHYLTHIOADENOSINE_S-ADENOSYLHOMOCYSTEINE NUCLEOSIDASE"/>
    <property type="match status" value="1"/>
</dbReference>
<dbReference type="Gene3D" id="3.40.50.1580">
    <property type="entry name" value="Nucleoside phosphorylase domain"/>
    <property type="match status" value="1"/>
</dbReference>
<gene>
    <name evidence="7" type="ORF">WMO24_08575</name>
</gene>
<comment type="pathway">
    <text evidence="1">Amino-acid biosynthesis; L-methionine biosynthesis via salvage pathway; S-methyl-5-thio-alpha-D-ribose 1-phosphate from S-methyl-5'-thioadenosine (hydrolase route): step 1/2.</text>
</comment>
<dbReference type="SUPFAM" id="SSF53167">
    <property type="entry name" value="Purine and uridine phosphorylases"/>
    <property type="match status" value="1"/>
</dbReference>
<dbReference type="CDD" id="cd09008">
    <property type="entry name" value="MTAN"/>
    <property type="match status" value="1"/>
</dbReference>
<keyword evidence="8" id="KW-1185">Reference proteome</keyword>
<dbReference type="InterPro" id="IPR035994">
    <property type="entry name" value="Nucleoside_phosphorylase_sf"/>
</dbReference>
<name>A0ABV1GG33_9FIRM</name>
<dbReference type="EMBL" id="JBBMFA010000090">
    <property type="protein sequence ID" value="MEQ2520483.1"/>
    <property type="molecule type" value="Genomic_DNA"/>
</dbReference>
<dbReference type="NCBIfam" id="TIGR01704">
    <property type="entry name" value="MTA_SAH-Nsdase"/>
    <property type="match status" value="1"/>
</dbReference>
<accession>A0ABV1GG33</accession>
<organism evidence="7 8">
    <name type="scientific">Ruthenibacterium intestinale</name>
    <dbReference type="NCBI Taxonomy" id="3133163"/>
    <lineage>
        <taxon>Bacteria</taxon>
        <taxon>Bacillati</taxon>
        <taxon>Bacillota</taxon>
        <taxon>Clostridia</taxon>
        <taxon>Eubacteriales</taxon>
        <taxon>Oscillospiraceae</taxon>
        <taxon>Ruthenibacterium</taxon>
    </lineage>
</organism>
<dbReference type="InterPro" id="IPR000845">
    <property type="entry name" value="Nucleoside_phosphorylase_d"/>
</dbReference>
<dbReference type="InterPro" id="IPR010049">
    <property type="entry name" value="MTA_SAH_Nsdase"/>
</dbReference>
<evidence type="ECO:0000313" key="7">
    <source>
        <dbReference type="EMBL" id="MEQ2520483.1"/>
    </source>
</evidence>
<sequence>MEKIGLLGAMPQEIELLCRRLNDRSQRECGGITFYEGTLDGRPVALCCAGMGKAQAAAAVQLLVTVFGATAIVFSGIAGNMSTRVGIGDVVIGGTVVYHDGEPRMFAESYPHLEEFHSDARLVRAAERACAKAGVKCLVGRIATGDCFVGDSVTKNAIAAKCAPDCVEMEGAAVAHIAAKNDVPFVILRAMSDNADEDAFQTLVVKQFDVGEYCDRAAHICAALIENL</sequence>
<dbReference type="EC" id="3.2.2.9" evidence="2"/>
<evidence type="ECO:0000259" key="6">
    <source>
        <dbReference type="Pfam" id="PF01048"/>
    </source>
</evidence>
<keyword evidence="4 7" id="KW-0378">Hydrolase</keyword>
<comment type="caution">
    <text evidence="7">The sequence shown here is derived from an EMBL/GenBank/DDBJ whole genome shotgun (WGS) entry which is preliminary data.</text>
</comment>
<dbReference type="PANTHER" id="PTHR46832">
    <property type="entry name" value="5'-METHYLTHIOADENOSINE/S-ADENOSYLHOMOCYSTEINE NUCLEOSIDASE"/>
    <property type="match status" value="1"/>
</dbReference>
<dbReference type="Proteomes" id="UP001477672">
    <property type="component" value="Unassembled WGS sequence"/>
</dbReference>
<evidence type="ECO:0000256" key="5">
    <source>
        <dbReference type="ARBA" id="ARBA00023167"/>
    </source>
</evidence>
<keyword evidence="3" id="KW-0028">Amino-acid biosynthesis</keyword>
<dbReference type="Pfam" id="PF01048">
    <property type="entry name" value="PNP_UDP_1"/>
    <property type="match status" value="1"/>
</dbReference>
<dbReference type="GO" id="GO:0008782">
    <property type="term" value="F:adenosylhomocysteine nucleosidase activity"/>
    <property type="evidence" value="ECO:0007669"/>
    <property type="project" value="UniProtKB-EC"/>
</dbReference>
<keyword evidence="7" id="KW-0326">Glycosidase</keyword>
<protein>
    <recommendedName>
        <fullName evidence="2">adenosylhomocysteine nucleosidase</fullName>
        <ecNumber evidence="2">3.2.2.9</ecNumber>
    </recommendedName>
</protein>
<dbReference type="RefSeq" id="WP_349215984.1">
    <property type="nucleotide sequence ID" value="NZ_JBBMFA010000090.1"/>
</dbReference>